<evidence type="ECO:0000313" key="2">
    <source>
        <dbReference type="Proteomes" id="UP001153269"/>
    </source>
</evidence>
<dbReference type="AlphaFoldDB" id="A0A9N7ZBP4"/>
<reference evidence="1" key="1">
    <citation type="submission" date="2020-03" db="EMBL/GenBank/DDBJ databases">
        <authorList>
            <person name="Weist P."/>
        </authorList>
    </citation>
    <scope>NUCLEOTIDE SEQUENCE</scope>
</reference>
<evidence type="ECO:0000313" key="1">
    <source>
        <dbReference type="EMBL" id="CAB1455879.1"/>
    </source>
</evidence>
<gene>
    <name evidence="1" type="ORF">PLEPLA_LOCUS43660</name>
</gene>
<sequence length="123" mass="13431">MATDIQVPRAHLPAGFPARASEPPRVPQHLAAACRMWQDAGATVAVLSLFSWREKEHGGSVKCCLLLPRTHRLTVFSPSPPPFFPPQTHTGSIGLQFKSSSCCVVSPLLPTLSPFWMKVREDG</sequence>
<protein>
    <submittedName>
        <fullName evidence="1">Uncharacterized protein</fullName>
    </submittedName>
</protein>
<accession>A0A9N7ZBP4</accession>
<name>A0A9N7ZBP4_PLEPL</name>
<dbReference type="Proteomes" id="UP001153269">
    <property type="component" value="Unassembled WGS sequence"/>
</dbReference>
<proteinExistence type="predicted"/>
<organism evidence="1 2">
    <name type="scientific">Pleuronectes platessa</name>
    <name type="common">European plaice</name>
    <dbReference type="NCBI Taxonomy" id="8262"/>
    <lineage>
        <taxon>Eukaryota</taxon>
        <taxon>Metazoa</taxon>
        <taxon>Chordata</taxon>
        <taxon>Craniata</taxon>
        <taxon>Vertebrata</taxon>
        <taxon>Euteleostomi</taxon>
        <taxon>Actinopterygii</taxon>
        <taxon>Neopterygii</taxon>
        <taxon>Teleostei</taxon>
        <taxon>Neoteleostei</taxon>
        <taxon>Acanthomorphata</taxon>
        <taxon>Carangaria</taxon>
        <taxon>Pleuronectiformes</taxon>
        <taxon>Pleuronectoidei</taxon>
        <taxon>Pleuronectidae</taxon>
        <taxon>Pleuronectes</taxon>
    </lineage>
</organism>
<dbReference type="EMBL" id="CADEAL010004274">
    <property type="protein sequence ID" value="CAB1455879.1"/>
    <property type="molecule type" value="Genomic_DNA"/>
</dbReference>
<keyword evidence="2" id="KW-1185">Reference proteome</keyword>
<comment type="caution">
    <text evidence="1">The sequence shown here is derived from an EMBL/GenBank/DDBJ whole genome shotgun (WGS) entry which is preliminary data.</text>
</comment>